<dbReference type="OrthoDB" id="9785847at2"/>
<keyword evidence="1" id="KW-0378">Hydrolase</keyword>
<accession>A0A2S0WMW3</accession>
<dbReference type="InterPro" id="IPR000073">
    <property type="entry name" value="AB_hydrolase_1"/>
</dbReference>
<proteinExistence type="predicted"/>
<dbReference type="RefSeq" id="WP_108578239.1">
    <property type="nucleotide sequence ID" value="NZ_CP026952.1"/>
</dbReference>
<dbReference type="AlphaFoldDB" id="A0A2S0WMW3"/>
<dbReference type="InterPro" id="IPR050228">
    <property type="entry name" value="Carboxylesterase_BioH"/>
</dbReference>
<evidence type="ECO:0000313" key="2">
    <source>
        <dbReference type="Proteomes" id="UP000244384"/>
    </source>
</evidence>
<protein>
    <submittedName>
        <fullName evidence="1">Alpha/beta hydrolase</fullName>
    </submittedName>
</protein>
<reference evidence="2" key="1">
    <citation type="submission" date="2018-01" db="EMBL/GenBank/DDBJ databases">
        <authorList>
            <person name="Li J."/>
        </authorList>
    </citation>
    <scope>NUCLEOTIDE SEQUENCE [LARGE SCALE GENOMIC DNA]</scope>
    <source>
        <strain evidence="2">592</strain>
    </source>
</reference>
<accession>A0A5F2EVQ3</accession>
<dbReference type="Gene3D" id="3.40.50.1820">
    <property type="entry name" value="alpha/beta hydrolase"/>
    <property type="match status" value="1"/>
</dbReference>
<dbReference type="Proteomes" id="UP000244384">
    <property type="component" value="Chromosome"/>
</dbReference>
<sequence length="226" mass="24990">MCHVTSPHETRISSKHWVEGRPVVLSHGWLLDSDSWEIQQLFIVEKGYRAVTHDRCGHGRSTRTWRGNYQGTYADDLACLLETLHLRDVTLTGFSTGGARAIRHLGRHGSERVVRLSLLPAVPPFMLQTADKPGVVPMGGVEGVHASSVAEPSQTYCAMADGRCPATSPSPTHHSGRSHERHVPRDLAARGRDRLWRPGLPVDRLHAHLRLPQGPRHQLHLVAIGA</sequence>
<keyword evidence="2" id="KW-1185">Reference proteome</keyword>
<dbReference type="InterPro" id="IPR029058">
    <property type="entry name" value="AB_hydrolase_fold"/>
</dbReference>
<gene>
    <name evidence="1" type="ORF">C3E78_10495</name>
</gene>
<name>A0A2S0WMW3_9ACTN</name>
<dbReference type="GO" id="GO:0016787">
    <property type="term" value="F:hydrolase activity"/>
    <property type="evidence" value="ECO:0007669"/>
    <property type="project" value="UniProtKB-KW"/>
</dbReference>
<dbReference type="KEGG" id="aez:C3E78_10495"/>
<evidence type="ECO:0000313" key="1">
    <source>
        <dbReference type="EMBL" id="AWB92594.1"/>
    </source>
</evidence>
<dbReference type="PANTHER" id="PTHR43194:SF2">
    <property type="entry name" value="PEROXISOMAL MEMBRANE PROTEIN LPX1"/>
    <property type="match status" value="1"/>
</dbReference>
<dbReference type="SUPFAM" id="SSF53474">
    <property type="entry name" value="alpha/beta-Hydrolases"/>
    <property type="match status" value="1"/>
</dbReference>
<dbReference type="PANTHER" id="PTHR43194">
    <property type="entry name" value="HYDROLASE ALPHA/BETA FOLD FAMILY"/>
    <property type="match status" value="1"/>
</dbReference>
<dbReference type="Pfam" id="PF00561">
    <property type="entry name" value="Abhydrolase_1"/>
    <property type="match status" value="1"/>
</dbReference>
<organism evidence="1 2">
    <name type="scientific">Aeromicrobium chenweiae</name>
    <dbReference type="NCBI Taxonomy" id="2079793"/>
    <lineage>
        <taxon>Bacteria</taxon>
        <taxon>Bacillati</taxon>
        <taxon>Actinomycetota</taxon>
        <taxon>Actinomycetes</taxon>
        <taxon>Propionibacteriales</taxon>
        <taxon>Nocardioidaceae</taxon>
        <taxon>Aeromicrobium</taxon>
    </lineage>
</organism>
<dbReference type="EMBL" id="CP026952">
    <property type="protein sequence ID" value="AWB92594.1"/>
    <property type="molecule type" value="Genomic_DNA"/>
</dbReference>